<reference evidence="7 8" key="1">
    <citation type="submission" date="2017-04" db="EMBL/GenBank/DDBJ databases">
        <title>The whole genome sequencing and assembly of Halobacillus mangrovi strain.</title>
        <authorList>
            <person name="Lee S.-J."/>
            <person name="Park M.-K."/>
            <person name="Kim J.-Y."/>
            <person name="Lee Y.-J."/>
            <person name="Yi H."/>
            <person name="Bahn Y.-S."/>
            <person name="Kim J.F."/>
            <person name="Lee D.-W."/>
        </authorList>
    </citation>
    <scope>NUCLEOTIDE SEQUENCE [LARGE SCALE GENOMIC DNA]</scope>
    <source>
        <strain evidence="7 8">KTB 131</strain>
    </source>
</reference>
<dbReference type="PANTHER" id="PTHR43649">
    <property type="entry name" value="ARABINOSE-BINDING PROTEIN-RELATED"/>
    <property type="match status" value="1"/>
</dbReference>
<evidence type="ECO:0000256" key="2">
    <source>
        <dbReference type="ARBA" id="ARBA00022729"/>
    </source>
</evidence>
<evidence type="ECO:0000256" key="3">
    <source>
        <dbReference type="ARBA" id="ARBA00023136"/>
    </source>
</evidence>
<dbReference type="Gene3D" id="3.40.190.10">
    <property type="entry name" value="Periplasmic binding protein-like II"/>
    <property type="match status" value="2"/>
</dbReference>
<keyword evidence="8" id="KW-1185">Reference proteome</keyword>
<dbReference type="Pfam" id="PF01547">
    <property type="entry name" value="SBP_bac_1"/>
    <property type="match status" value="1"/>
</dbReference>
<dbReference type="PROSITE" id="PS51257">
    <property type="entry name" value="PROKAR_LIPOPROTEIN"/>
    <property type="match status" value="1"/>
</dbReference>
<feature type="signal peptide" evidence="6">
    <location>
        <begin position="1"/>
        <end position="19"/>
    </location>
</feature>
<dbReference type="EMBL" id="CP020772">
    <property type="protein sequence ID" value="ARI77729.1"/>
    <property type="molecule type" value="Genomic_DNA"/>
</dbReference>
<dbReference type="KEGG" id="hmn:HM131_13115"/>
<dbReference type="SUPFAM" id="SSF53850">
    <property type="entry name" value="Periplasmic binding protein-like II"/>
    <property type="match status" value="1"/>
</dbReference>
<name>A0A1W5ZWT2_9BACI</name>
<organism evidence="7 8">
    <name type="scientific">Halobacillus mangrovi</name>
    <dbReference type="NCBI Taxonomy" id="402384"/>
    <lineage>
        <taxon>Bacteria</taxon>
        <taxon>Bacillati</taxon>
        <taxon>Bacillota</taxon>
        <taxon>Bacilli</taxon>
        <taxon>Bacillales</taxon>
        <taxon>Bacillaceae</taxon>
        <taxon>Halobacillus</taxon>
    </lineage>
</organism>
<evidence type="ECO:0000313" key="8">
    <source>
        <dbReference type="Proteomes" id="UP000192527"/>
    </source>
</evidence>
<dbReference type="OrthoDB" id="9798191at2"/>
<keyword evidence="1" id="KW-1003">Cell membrane</keyword>
<dbReference type="InterPro" id="IPR006059">
    <property type="entry name" value="SBP"/>
</dbReference>
<evidence type="ECO:0000256" key="5">
    <source>
        <dbReference type="ARBA" id="ARBA00023288"/>
    </source>
</evidence>
<keyword evidence="2 6" id="KW-0732">Signal</keyword>
<accession>A0A1W5ZWT2</accession>
<dbReference type="AlphaFoldDB" id="A0A1W5ZWT2"/>
<keyword evidence="5" id="KW-0449">Lipoprotein</keyword>
<dbReference type="Proteomes" id="UP000192527">
    <property type="component" value="Chromosome"/>
</dbReference>
<dbReference type="PANTHER" id="PTHR43649:SF33">
    <property type="entry name" value="POLYGALACTURONAN_RHAMNOGALACTURONAN-BINDING PROTEIN YTCQ"/>
    <property type="match status" value="1"/>
</dbReference>
<sequence>MNRAVQLLTGCLFISLLLAGCGEENASSDGKVKLELFSNKAESIETYNKLINEFEEEHSNIDVELYAPPSAETVLRTRLVKEDMPDILSIAGSSLYGELADAGMLRDYSGTEMLEEIQPSYVDMINDLVPGNHDGTYGLPYATNANAVIYNKQLMNDLGLEVPKTWDEFIAALEIAEEEGVTPIYFTLKDAWTGMIPWNAVAGVLQPDNFARKKNNGEASFTEDYPEVTDKMLTLLEYGLNDNFQYGYNDGNNAFANGESLFYFQGNWAIPELKKVNPEIELGTFAMPVTNDPAKNELVSGVDVMLTALKDSEHPKEARQFIEFMMKEENAKQYIEEQYAFSALKGVKQEDEMLSGLQEKIANDEITSFPDHYYPSGMQAPNLIQAFLIEKNSDAFLKKMDREWEKVQKR</sequence>
<dbReference type="STRING" id="402384.HM131_13115"/>
<dbReference type="InterPro" id="IPR050490">
    <property type="entry name" value="Bact_solute-bd_prot1"/>
</dbReference>
<evidence type="ECO:0000256" key="1">
    <source>
        <dbReference type="ARBA" id="ARBA00022475"/>
    </source>
</evidence>
<evidence type="ECO:0000256" key="6">
    <source>
        <dbReference type="SAM" id="SignalP"/>
    </source>
</evidence>
<keyword evidence="4" id="KW-0564">Palmitate</keyword>
<protein>
    <submittedName>
        <fullName evidence="7">ABC transporter substrate-binding protein</fullName>
    </submittedName>
</protein>
<proteinExistence type="predicted"/>
<feature type="chain" id="PRO_5038523641" evidence="6">
    <location>
        <begin position="20"/>
        <end position="410"/>
    </location>
</feature>
<keyword evidence="3" id="KW-0472">Membrane</keyword>
<gene>
    <name evidence="7" type="ORF">HM131_13115</name>
</gene>
<evidence type="ECO:0000313" key="7">
    <source>
        <dbReference type="EMBL" id="ARI77729.1"/>
    </source>
</evidence>
<evidence type="ECO:0000256" key="4">
    <source>
        <dbReference type="ARBA" id="ARBA00023139"/>
    </source>
</evidence>